<dbReference type="EMBL" id="JAQQWK010000009">
    <property type="protein sequence ID" value="KAK8034556.1"/>
    <property type="molecule type" value="Genomic_DNA"/>
</dbReference>
<dbReference type="PANTHER" id="PTHR36927:SF4">
    <property type="entry name" value="BLR5718 PROTEIN"/>
    <property type="match status" value="1"/>
</dbReference>
<keyword evidence="3" id="KW-0012">Acyltransferase</keyword>
<feature type="transmembrane region" description="Helical" evidence="1">
    <location>
        <begin position="146"/>
        <end position="167"/>
    </location>
</feature>
<feature type="transmembrane region" description="Helical" evidence="1">
    <location>
        <begin position="418"/>
        <end position="442"/>
    </location>
</feature>
<accession>A0ABR1SJP8</accession>
<feature type="domain" description="Acyltransferase 3" evidence="2">
    <location>
        <begin position="14"/>
        <end position="433"/>
    </location>
</feature>
<feature type="transmembrane region" description="Helical" evidence="1">
    <location>
        <begin position="339"/>
        <end position="360"/>
    </location>
</feature>
<gene>
    <name evidence="3" type="ORF">PG993_009551</name>
</gene>
<dbReference type="InterPro" id="IPR050623">
    <property type="entry name" value="Glucan_succinyl_AcylTrfase"/>
</dbReference>
<dbReference type="InterPro" id="IPR002656">
    <property type="entry name" value="Acyl_transf_3_dom"/>
</dbReference>
<dbReference type="GO" id="GO:0016746">
    <property type="term" value="F:acyltransferase activity"/>
    <property type="evidence" value="ECO:0007669"/>
    <property type="project" value="UniProtKB-KW"/>
</dbReference>
<feature type="transmembrane region" description="Helical" evidence="1">
    <location>
        <begin position="97"/>
        <end position="115"/>
    </location>
</feature>
<feature type="transmembrane region" description="Helical" evidence="1">
    <location>
        <begin position="381"/>
        <end position="398"/>
    </location>
</feature>
<feature type="transmembrane region" description="Helical" evidence="1">
    <location>
        <begin position="54"/>
        <end position="76"/>
    </location>
</feature>
<keyword evidence="1" id="KW-0472">Membrane</keyword>
<dbReference type="Pfam" id="PF01757">
    <property type="entry name" value="Acyl_transf_3"/>
    <property type="match status" value="1"/>
</dbReference>
<reference evidence="3 4" key="1">
    <citation type="submission" date="2023-01" db="EMBL/GenBank/DDBJ databases">
        <title>Analysis of 21 Apiospora genomes using comparative genomics revels a genus with tremendous synthesis potential of carbohydrate active enzymes and secondary metabolites.</title>
        <authorList>
            <person name="Sorensen T."/>
        </authorList>
    </citation>
    <scope>NUCLEOTIDE SEQUENCE [LARGE SCALE GENOMIC DNA]</scope>
    <source>
        <strain evidence="3 4">CBS 33761</strain>
    </source>
</reference>
<keyword evidence="4" id="KW-1185">Reference proteome</keyword>
<organism evidence="3 4">
    <name type="scientific">Apiospora rasikravindrae</name>
    <dbReference type="NCBI Taxonomy" id="990691"/>
    <lineage>
        <taxon>Eukaryota</taxon>
        <taxon>Fungi</taxon>
        <taxon>Dikarya</taxon>
        <taxon>Ascomycota</taxon>
        <taxon>Pezizomycotina</taxon>
        <taxon>Sordariomycetes</taxon>
        <taxon>Xylariomycetidae</taxon>
        <taxon>Amphisphaeriales</taxon>
        <taxon>Apiosporaceae</taxon>
        <taxon>Apiospora</taxon>
    </lineage>
</organism>
<keyword evidence="1" id="KW-1133">Transmembrane helix</keyword>
<evidence type="ECO:0000256" key="1">
    <source>
        <dbReference type="SAM" id="Phobius"/>
    </source>
</evidence>
<evidence type="ECO:0000259" key="2">
    <source>
        <dbReference type="Pfam" id="PF01757"/>
    </source>
</evidence>
<proteinExistence type="predicted"/>
<dbReference type="Proteomes" id="UP001444661">
    <property type="component" value="Unassembled WGS sequence"/>
</dbReference>
<dbReference type="PANTHER" id="PTHR36927">
    <property type="entry name" value="BLR4337 PROTEIN"/>
    <property type="match status" value="1"/>
</dbReference>
<comment type="caution">
    <text evidence="3">The sequence shown here is derived from an EMBL/GenBank/DDBJ whole genome shotgun (WGS) entry which is preliminary data.</text>
</comment>
<protein>
    <submittedName>
        <fullName evidence="3">Acyltransferase 3</fullName>
    </submittedName>
</protein>
<name>A0ABR1SJP8_9PEZI</name>
<evidence type="ECO:0000313" key="3">
    <source>
        <dbReference type="EMBL" id="KAK8034556.1"/>
    </source>
</evidence>
<feature type="transmembrane region" description="Helical" evidence="1">
    <location>
        <begin position="21"/>
        <end position="42"/>
    </location>
</feature>
<evidence type="ECO:0000313" key="4">
    <source>
        <dbReference type="Proteomes" id="UP001444661"/>
    </source>
</evidence>
<sequence length="457" mass="50238">MAATSNSIISLRRHDLDNVRTFLTGLVTVHHATVAYGGAGSWPLKSALFNGGTSLALTSLNVLNQSFFMGLFFWISGRVSAQSLSKTLPWPFLKNKLIRLGLPAVVYTLTVAPAVRLTALPRWDATSMQTCLSNYWSRLNAVQGPLWYNATLLVFDAVAAAVVLMSAKKTRAEKQTSAPVPGAVPGVSIDGDHDDCGGSTRIPTYEKLSKLGWVAVAVASALVRLRYPVGRCLPIIALQPAFGCQYVFAYGLGYLSYVWEVPRMVGPFDQLVMARAAEVKEKPSTPPPTSFRIFSRISLPTAFALAVSSMALIILPRYMDTPDDWRGSVFRQVWGGWNLPALIYAFWNEFAFVTLGPAIMDYFERRHNRPLSSTSVWNARYSYAAFLVHTPLLVAGQIGTETLLSPWESAASWVNKPLWQFVGPLVLTLGVGVGSSWASFWLGKKLLEWVPSLKKII</sequence>
<keyword evidence="1" id="KW-0812">Transmembrane</keyword>
<feature type="transmembrane region" description="Helical" evidence="1">
    <location>
        <begin position="297"/>
        <end position="319"/>
    </location>
</feature>
<keyword evidence="3" id="KW-0808">Transferase</keyword>